<protein>
    <submittedName>
        <fullName evidence="2">Phage-related protein, tail component</fullName>
    </submittedName>
</protein>
<evidence type="ECO:0000313" key="2">
    <source>
        <dbReference type="EMBL" id="SDU26526.1"/>
    </source>
</evidence>
<dbReference type="Pfam" id="PF13550">
    <property type="entry name" value="Phage-tail_3"/>
    <property type="match status" value="1"/>
</dbReference>
<dbReference type="EMBL" id="FNLL01000006">
    <property type="protein sequence ID" value="SDU26526.1"/>
    <property type="molecule type" value="Genomic_DNA"/>
</dbReference>
<evidence type="ECO:0000259" key="1">
    <source>
        <dbReference type="PROSITE" id="PS50853"/>
    </source>
</evidence>
<dbReference type="SUPFAM" id="SSF49265">
    <property type="entry name" value="Fibronectin type III"/>
    <property type="match status" value="1"/>
</dbReference>
<evidence type="ECO:0000313" key="3">
    <source>
        <dbReference type="Proteomes" id="UP000199608"/>
    </source>
</evidence>
<proteinExistence type="predicted"/>
<sequence length="1717" mass="188167">MPVTLTKIPNPLQPEINKKEILDFIPGGSLHQYLADLPLHDDRIEFVVALNGKVVSRPHHEVHVFDGDIISVCAKTKATVAGVVAAAVAGISTNAGFFGTLSVLANAGAYGTALVYGATYIGAMVAIGYGMQKLASALGPDPVSSSDSSSTTHYTWGNPQQTTAEGVNIPYLFGTNKVYGQIINQFVTFDGDKETLNVLMGICDHEVDSITDVRISDQPYIYYKDVTVYTDRIGALTDEPIPGFSEIVGQNDVGIKLVKDVQVTQQTDGTAVEKLNIIITAPSGLYYSNDSGGFDSRSATFTVEYKAIDDTEYIVYSTETMSGATTETQRSIITIDDLTPGQYEVRITRTNESVDSYRGNSDIYFTCLQEIIKYELSYPGLAKYAVQALATDQLSGSVPTFSCLATRSMLYIYDEDNETWGYKRATDPAWICYYLLVEYAGIDKDRLIWDDFKAWSDYCSEAVDDEYRFIVNTIIYEGNFWEQIQKVARMGHAVIIRRGSYYGVFVDKEDDIESHLFTMGNIIEGSFSIQYLPKKDRADAIEIQYTDPDRDYTTQIVTVYSDSYINGDDVAQKTSVTIEAAIPQAQAVREGVFRINSNKYLVRTITFDAFVDSFGCVIGDVFLFQHEILNFENSNTSGRIISADNDDGAGSPYVKLDQEVEIKTGIAYRILVRLVNASGQEEYIEKIVNNAAGTTDTLSLTSAWTTVPDDQAVFVFGTADTYKKPYRIVSIDRKDDFTRTMTGLEYISEIYTETGGVIEEPPWENPKQEAIQVLLYEFLAYATDGSYESNVQVSWHSSHSNTGGNWAIWYEDVTAGTSPKKLADVYVNNYTIDTSLVIGNTYRVYVVVSGEGPVDTGNNTAEITIQGKLAPPSDVTGFVGQWDALHRAIHFSWSHVNDIDLDYYEIRQGPEWVVTSSCELTLNLCNESLGIIDEEVFVQGCYGIDDPSEISGITPQEGDIFIKTTSSMENDLKVARTSDNTVSIYIDEGVSESRTYRIKAFDTSGIESENEDVCVVAIDTSDCKLAVPGALQVTSSSTIGPDGTDMIVMIATWNADAEISDDFHHYELQVENMATGAKAEYGTTDRTYTWENVLANTQYAIIVRAVDVSGNETAWSAVVLHTTCKDEEPPSVPTGLSALGTWSSIILRWEHGAENDLDHFVIYRNTSDDSATAEELATAVKSYISTVAMFTDTPPDSATYYYWIKAVDTSGNESDFSDSASADAPGVLWEDIDVPEQAITTTMIADNAIETPKLAANAVTANEIAAGAVLAESIAANAILAAHINAGEIGTDHLAAESVDATKMAVEALSAITANMGTLTTGLIQNADGSMSINLNNNSFNLGDKLTWDGIALTISGWNPSTDTTTIDGGKVWAGSCITIGNMDGVSDFVQISSNGIITYRYFNATIGHQPVKSLKRIEYGYCESGVTVTLPGYWAKQPIIHVSPRTIKTYVNAHSDYDQQIECPNPVSYEVSTGVWAFNAVAQLILSDGAGGQNIGYSATTDTTEHSSVFYATPAEYSISEASTESVKAFVSLSGFYEQYWNQWTIRHSILVILQIRYKTGGAWSDWTGDDTYWVDENKTSADISVTSGTAITDVQVRAVWYWDDDYIASDYYDYHWPAEPPVSNISCTLESYESTLSGFTEIATGTLNYIAIEPSGDIADAGLVGSKPLDLLLCDESLSVMDEPVIIEGYAYTDDPSYHTGLLPVEGDIFIKYTN</sequence>
<dbReference type="InterPro" id="IPR013783">
    <property type="entry name" value="Ig-like_fold"/>
</dbReference>
<dbReference type="InterPro" id="IPR036116">
    <property type="entry name" value="FN3_sf"/>
</dbReference>
<dbReference type="PANTHER" id="PTHR36251">
    <property type="entry name" value="FELS-1 PROPHAGE HOST SPECIFICITY PROTEIN-RELATED"/>
    <property type="match status" value="1"/>
</dbReference>
<dbReference type="SMART" id="SM00060">
    <property type="entry name" value="FN3"/>
    <property type="match status" value="3"/>
</dbReference>
<name>A0A1H2H3X8_9BACT</name>
<dbReference type="NCBIfam" id="NF040662">
    <property type="entry name" value="attach_TipJ_rel"/>
    <property type="match status" value="1"/>
</dbReference>
<dbReference type="InterPro" id="IPR055385">
    <property type="entry name" value="GpJ_HDII-ins2"/>
</dbReference>
<dbReference type="Proteomes" id="UP000199608">
    <property type="component" value="Unassembled WGS sequence"/>
</dbReference>
<organism evidence="2 3">
    <name type="scientific">Desulfobacula phenolica</name>
    <dbReference type="NCBI Taxonomy" id="90732"/>
    <lineage>
        <taxon>Bacteria</taxon>
        <taxon>Pseudomonadati</taxon>
        <taxon>Thermodesulfobacteriota</taxon>
        <taxon>Desulfobacteria</taxon>
        <taxon>Desulfobacterales</taxon>
        <taxon>Desulfobacteraceae</taxon>
        <taxon>Desulfobacula</taxon>
    </lineage>
</organism>
<dbReference type="RefSeq" id="WP_092233954.1">
    <property type="nucleotide sequence ID" value="NZ_FNLL01000006.1"/>
</dbReference>
<dbReference type="InterPro" id="IPR053171">
    <property type="entry name" value="Viral_Tip_Attach_Protein"/>
</dbReference>
<dbReference type="PROSITE" id="PS50853">
    <property type="entry name" value="FN3"/>
    <property type="match status" value="2"/>
</dbReference>
<keyword evidence="3" id="KW-1185">Reference proteome</keyword>
<reference evidence="3" key="1">
    <citation type="submission" date="2016-10" db="EMBL/GenBank/DDBJ databases">
        <authorList>
            <person name="Varghese N."/>
            <person name="Submissions S."/>
        </authorList>
    </citation>
    <scope>NUCLEOTIDE SEQUENCE [LARGE SCALE GENOMIC DNA]</scope>
    <source>
        <strain evidence="3">DSM 3384</strain>
    </source>
</reference>
<dbReference type="InterPro" id="IPR003961">
    <property type="entry name" value="FN3_dom"/>
</dbReference>
<gene>
    <name evidence="2" type="ORF">SAMN04487931_10633</name>
</gene>
<feature type="domain" description="Fibronectin type-III" evidence="1">
    <location>
        <begin position="1027"/>
        <end position="1126"/>
    </location>
</feature>
<dbReference type="Gene3D" id="2.60.40.10">
    <property type="entry name" value="Immunoglobulins"/>
    <property type="match status" value="2"/>
</dbReference>
<dbReference type="PANTHER" id="PTHR36251:SF2">
    <property type="entry name" value="GIFSY-2 PROPHAGE HOST SPECIFICITY PROTEIN J, PHAGE LAMBDA"/>
    <property type="match status" value="1"/>
</dbReference>
<accession>A0A1H2H3X8</accession>
<dbReference type="Pfam" id="PF24801">
    <property type="entry name" value="FNIII-A_GpJ"/>
    <property type="match status" value="1"/>
</dbReference>
<dbReference type="InterPro" id="IPR032876">
    <property type="entry name" value="J_dom"/>
</dbReference>
<feature type="domain" description="Fibronectin type-III" evidence="1">
    <location>
        <begin position="1129"/>
        <end position="1227"/>
    </location>
</feature>